<feature type="domain" description="Telomere length regulation protein conserved" evidence="3">
    <location>
        <begin position="617"/>
        <end position="738"/>
    </location>
</feature>
<comment type="similarity">
    <text evidence="1">Belongs to the TEL2 family.</text>
</comment>
<comment type="caution">
    <text evidence="4">The sequence shown here is derived from an EMBL/GenBank/DDBJ whole genome shotgun (WGS) entry which is preliminary data.</text>
</comment>
<dbReference type="PANTHER" id="PTHR15830">
    <property type="entry name" value="TELOMERE LENGTH REGULATION PROTEIN TEL2 FAMILY MEMBER"/>
    <property type="match status" value="1"/>
</dbReference>
<evidence type="ECO:0000256" key="1">
    <source>
        <dbReference type="ARBA" id="ARBA00006133"/>
    </source>
</evidence>
<dbReference type="GO" id="GO:0051879">
    <property type="term" value="F:Hsp90 protein binding"/>
    <property type="evidence" value="ECO:0007669"/>
    <property type="project" value="TreeGrafter"/>
</dbReference>
<evidence type="ECO:0000313" key="5">
    <source>
        <dbReference type="Proteomes" id="UP001342314"/>
    </source>
</evidence>
<evidence type="ECO:0000313" key="4">
    <source>
        <dbReference type="EMBL" id="GJN89867.1"/>
    </source>
</evidence>
<evidence type="ECO:0000256" key="2">
    <source>
        <dbReference type="SAM" id="MobiDB-lite"/>
    </source>
</evidence>
<dbReference type="Pfam" id="PF10193">
    <property type="entry name" value="Telomere_reg-2"/>
    <property type="match status" value="1"/>
</dbReference>
<feature type="compositionally biased region" description="Low complexity" evidence="2">
    <location>
        <begin position="592"/>
        <end position="607"/>
    </location>
</feature>
<name>A0AAV5GK83_9BASI</name>
<evidence type="ECO:0000259" key="3">
    <source>
        <dbReference type="Pfam" id="PF10193"/>
    </source>
</evidence>
<feature type="region of interest" description="Disordered" evidence="2">
    <location>
        <begin position="803"/>
        <end position="839"/>
    </location>
</feature>
<dbReference type="Proteomes" id="UP001342314">
    <property type="component" value="Unassembled WGS sequence"/>
</dbReference>
<sequence length="1054" mass="113078">MSVMELLDLLVPPLSALDALPDHRDLASRHGEADGSIDASRFVKRQLGLVQKVLVERVWPDWEGALEADEGRAALAVFERFFLPASTIASSNAATNLANDVALSAYAVLSSLLSVKSAATLRPRVRQLYRATFCAADPASSGAAVDDEDEVDPASLSRWEHGLKDVLAVPTRVANAWGSSKEKHRLGQIPAELEESAYCATLAASYLELLWDLAADQSHPAYPSVLAQLLAALLSFPTFLQAALPRLVPRLLPPSTFPSPAAELLRRHRHTEIWRKLAAELSERDLNRWLRLVLQGLSKDLSKPSDDLTSGAAARAAAFVLDALVGPLTPSNVHVWRAALGVLFEPSARWEADLVAPAVVRWAGDDVSVMTALLQAVMDVWGRREEIRSGSDSRRLFLTSLFLHLVVSSPPHHADLTTLSRSPAFLSAISTHLSLVNPLSRLLGMLVAEVVSARTVKLEGELKPLSFGDEIWSGDAPAQVQARGLREALKRFSGTEKGEGWQDVLRRRYANEDASPPRQAPSVKVNTTPMRATSIDEPAVEPAPRRPLISIIDSDNESDDDLTPYPLPPAPSDSTLEALSSADPSLYHSAIPSQSSATSGPAGTASQTRRRGKLRPPVYIPELAAYLRGQDPQGSKEEADGEAERVEMGLKEGEALVRRKAGWGGELRENAVDLAFALMALQNQFELDDFERLKQDILTALIAACPAEVAPAVIEQYFTTSYSVSQRHVLLAALALAARELAGLPPPPGTPENKQRKVEAPPFPSKQLPPALHRRLLGNARGEQAGPLEALTADLTQMALSGARQDAEETLPGAAREKLLSVRRSTTRTPASLAASRSASATTQPTYSSLAAGTFILPLVNRFWLYLRDTATSSLSTRAASVGPYAGGSSAPILLEPLLLSKFLATLAVLVHAARHSPAFLAVLVPEVLAFVLAIRPSAPSPVRAARTRTAAGDDEDDGGLDEDLVTSSALELVLVALDATVQLDGGRTLMSSSAANGGGGEIVVSVKEWAEEVFEREDRRGGDMGVGRPGRAAAGVLLRVEDIVGKWRLSVGW</sequence>
<dbReference type="GO" id="GO:0005829">
    <property type="term" value="C:cytosol"/>
    <property type="evidence" value="ECO:0007669"/>
    <property type="project" value="TreeGrafter"/>
</dbReference>
<dbReference type="EMBL" id="BQKY01000005">
    <property type="protein sequence ID" value="GJN89867.1"/>
    <property type="molecule type" value="Genomic_DNA"/>
</dbReference>
<feature type="region of interest" description="Disordered" evidence="2">
    <location>
        <begin position="744"/>
        <end position="770"/>
    </location>
</feature>
<dbReference type="Gene3D" id="1.25.40.720">
    <property type="entry name" value="Telomere length regulation protein 2, C-terminal domain"/>
    <property type="match status" value="2"/>
</dbReference>
<dbReference type="InterPro" id="IPR051970">
    <property type="entry name" value="TEL2_Regulation"/>
</dbReference>
<dbReference type="PANTHER" id="PTHR15830:SF10">
    <property type="entry name" value="TELOMERE LENGTH REGULATION PROTEIN TEL2 HOMOLOG"/>
    <property type="match status" value="1"/>
</dbReference>
<feature type="region of interest" description="Disordered" evidence="2">
    <location>
        <begin position="510"/>
        <end position="614"/>
    </location>
</feature>
<organism evidence="4 5">
    <name type="scientific">Rhodotorula paludigena</name>
    <dbReference type="NCBI Taxonomy" id="86838"/>
    <lineage>
        <taxon>Eukaryota</taxon>
        <taxon>Fungi</taxon>
        <taxon>Dikarya</taxon>
        <taxon>Basidiomycota</taxon>
        <taxon>Pucciniomycotina</taxon>
        <taxon>Microbotryomycetes</taxon>
        <taxon>Sporidiobolales</taxon>
        <taxon>Sporidiobolaceae</taxon>
        <taxon>Rhodotorula</taxon>
    </lineage>
</organism>
<dbReference type="InterPro" id="IPR038528">
    <property type="entry name" value="TEL2_C_sf"/>
</dbReference>
<gene>
    <name evidence="4" type="ORF">Rhopal_002856-T1</name>
</gene>
<proteinExistence type="inferred from homology"/>
<dbReference type="AlphaFoldDB" id="A0AAV5GK83"/>
<accession>A0AAV5GK83</accession>
<dbReference type="GO" id="GO:0051083">
    <property type="term" value="P:'de novo' cotranslational protein folding"/>
    <property type="evidence" value="ECO:0007669"/>
    <property type="project" value="TreeGrafter"/>
</dbReference>
<keyword evidence="5" id="KW-1185">Reference proteome</keyword>
<protein>
    <recommendedName>
        <fullName evidence="3">Telomere length regulation protein conserved domain-containing protein</fullName>
    </recommendedName>
</protein>
<feature type="compositionally biased region" description="Low complexity" evidence="2">
    <location>
        <begin position="823"/>
        <end position="839"/>
    </location>
</feature>
<dbReference type="GO" id="GO:0042162">
    <property type="term" value="F:telomeric DNA binding"/>
    <property type="evidence" value="ECO:0007669"/>
    <property type="project" value="TreeGrafter"/>
</dbReference>
<reference evidence="4 5" key="1">
    <citation type="submission" date="2021-12" db="EMBL/GenBank/DDBJ databases">
        <title>High titer production of polyol ester of fatty acids by Rhodotorula paludigena BS15 towards product separation-free biomass refinery.</title>
        <authorList>
            <person name="Mano J."/>
            <person name="Ono H."/>
            <person name="Tanaka T."/>
            <person name="Naito K."/>
            <person name="Sushida H."/>
            <person name="Ike M."/>
            <person name="Tokuyasu K."/>
            <person name="Kitaoka M."/>
        </authorList>
    </citation>
    <scope>NUCLEOTIDE SEQUENCE [LARGE SCALE GENOMIC DNA]</scope>
    <source>
        <strain evidence="4 5">BS15</strain>
    </source>
</reference>
<dbReference type="InterPro" id="IPR019337">
    <property type="entry name" value="Telomere_length_regulation_dom"/>
</dbReference>